<evidence type="ECO:0000313" key="12">
    <source>
        <dbReference type="EMBL" id="QDH23599.1"/>
    </source>
</evidence>
<dbReference type="KEGG" id="saca:FFV09_00695"/>
<gene>
    <name evidence="9" type="primary">trpA</name>
    <name evidence="12" type="ORF">FFV09_00695</name>
</gene>
<evidence type="ECO:0000256" key="10">
    <source>
        <dbReference type="RuleBase" id="RU003662"/>
    </source>
</evidence>
<name>A0A4Y6V0N8_SACBS</name>
<comment type="similarity">
    <text evidence="9 10">Belongs to the TrpA family.</text>
</comment>
<comment type="catalytic activity">
    <reaction evidence="8 9">
        <text>(1S,2R)-1-C-(indol-3-yl)glycerol 3-phosphate + L-serine = D-glyceraldehyde 3-phosphate + L-tryptophan + H2O</text>
        <dbReference type="Rhea" id="RHEA:10532"/>
        <dbReference type="ChEBI" id="CHEBI:15377"/>
        <dbReference type="ChEBI" id="CHEBI:33384"/>
        <dbReference type="ChEBI" id="CHEBI:57912"/>
        <dbReference type="ChEBI" id="CHEBI:58866"/>
        <dbReference type="ChEBI" id="CHEBI:59776"/>
        <dbReference type="EC" id="4.2.1.20"/>
    </reaction>
</comment>
<evidence type="ECO:0000256" key="2">
    <source>
        <dbReference type="ARBA" id="ARBA00004733"/>
    </source>
</evidence>
<evidence type="ECO:0000256" key="3">
    <source>
        <dbReference type="ARBA" id="ARBA00011270"/>
    </source>
</evidence>
<dbReference type="EMBL" id="CP041217">
    <property type="protein sequence ID" value="QDH23599.1"/>
    <property type="molecule type" value="Genomic_DNA"/>
</dbReference>
<keyword evidence="4 9" id="KW-0028">Amino-acid biosynthesis</keyword>
<keyword evidence="5 9" id="KW-0822">Tryptophan biosynthesis</keyword>
<organism evidence="12 13">
    <name type="scientific">Saccharibacillus brassicae</name>
    <dbReference type="NCBI Taxonomy" id="2583377"/>
    <lineage>
        <taxon>Bacteria</taxon>
        <taxon>Bacillati</taxon>
        <taxon>Bacillota</taxon>
        <taxon>Bacilli</taxon>
        <taxon>Bacillales</taxon>
        <taxon>Paenibacillaceae</taxon>
        <taxon>Saccharibacillus</taxon>
    </lineage>
</organism>
<comment type="subunit">
    <text evidence="3 9">Tetramer of two alpha and two beta chains.</text>
</comment>
<feature type="active site" description="Proton acceptor" evidence="9">
    <location>
        <position position="85"/>
    </location>
</feature>
<dbReference type="Pfam" id="PF00290">
    <property type="entry name" value="Trp_syntA"/>
    <property type="match status" value="1"/>
</dbReference>
<protein>
    <recommendedName>
        <fullName evidence="9">Tryptophan synthase alpha chain</fullName>
        <ecNumber evidence="9">4.2.1.20</ecNumber>
    </recommendedName>
</protein>
<dbReference type="GO" id="GO:0004834">
    <property type="term" value="F:tryptophan synthase activity"/>
    <property type="evidence" value="ECO:0007669"/>
    <property type="project" value="UniProtKB-UniRule"/>
</dbReference>
<dbReference type="PANTHER" id="PTHR43406:SF1">
    <property type="entry name" value="TRYPTOPHAN SYNTHASE ALPHA CHAIN, CHLOROPLASTIC"/>
    <property type="match status" value="1"/>
</dbReference>
<sequence length="293" mass="31979">MSHSAESGLAAGAAQEGERLPAFEAPNRIEETFRRLGETGGTALIPFLTVGDPDLDTTLDIIEQMEKAGADVLELGVPYSDPLADGPVIQRASARALEQLITVRTCLDVARKARERGVQMPFVLFTYYNPILQTGLDLFFEEASRNGISGLIIPDLPYEESEDMLRRADRVNIALIPLVAPTSSERIDKILRSGRGFVYCVSSLGVTGERASFHDGVDAFIRDVKSRTDLPVAVGFGISGRDQVERFAELCDGVVVGSAIVRTIETLIPDLMNADKREDALLQIREFVAELKV</sequence>
<proteinExistence type="inferred from homology"/>
<dbReference type="EC" id="4.2.1.20" evidence="9"/>
<evidence type="ECO:0000256" key="8">
    <source>
        <dbReference type="ARBA" id="ARBA00049047"/>
    </source>
</evidence>
<evidence type="ECO:0000256" key="4">
    <source>
        <dbReference type="ARBA" id="ARBA00022605"/>
    </source>
</evidence>
<dbReference type="CDD" id="cd04724">
    <property type="entry name" value="Tryptophan_synthase_alpha"/>
    <property type="match status" value="1"/>
</dbReference>
<feature type="active site" description="Proton acceptor" evidence="9">
    <location>
        <position position="74"/>
    </location>
</feature>
<comment type="pathway">
    <text evidence="2 9">Amino-acid biosynthesis; L-tryptophan biosynthesis; L-tryptophan from chorismate: step 5/5.</text>
</comment>
<evidence type="ECO:0000313" key="13">
    <source>
        <dbReference type="Proteomes" id="UP000316968"/>
    </source>
</evidence>
<keyword evidence="7 9" id="KW-0456">Lyase</keyword>
<reference evidence="12 13" key="1">
    <citation type="submission" date="2019-06" db="EMBL/GenBank/DDBJ databases">
        <title>Saccharibacillus brassicae sp. nov., an endophytic bacterium isolated from Chinese cabbage seeds (Brassica pekinensis).</title>
        <authorList>
            <person name="Jiang L."/>
            <person name="Lee J."/>
            <person name="Kim S.W."/>
        </authorList>
    </citation>
    <scope>NUCLEOTIDE SEQUENCE [LARGE SCALE GENOMIC DNA]</scope>
    <source>
        <strain evidence="13">KCTC 43072 / ATSA2</strain>
    </source>
</reference>
<dbReference type="SUPFAM" id="SSF51366">
    <property type="entry name" value="Ribulose-phoshate binding barrel"/>
    <property type="match status" value="1"/>
</dbReference>
<evidence type="ECO:0000256" key="11">
    <source>
        <dbReference type="SAM" id="MobiDB-lite"/>
    </source>
</evidence>
<dbReference type="UniPathway" id="UPA00035">
    <property type="reaction ID" value="UER00044"/>
</dbReference>
<dbReference type="Proteomes" id="UP000316968">
    <property type="component" value="Chromosome"/>
</dbReference>
<dbReference type="PANTHER" id="PTHR43406">
    <property type="entry name" value="TRYPTOPHAN SYNTHASE, ALPHA CHAIN"/>
    <property type="match status" value="1"/>
</dbReference>
<dbReference type="NCBIfam" id="TIGR00262">
    <property type="entry name" value="trpA"/>
    <property type="match status" value="1"/>
</dbReference>
<dbReference type="InterPro" id="IPR011060">
    <property type="entry name" value="RibuloseP-bd_barrel"/>
</dbReference>
<dbReference type="InterPro" id="IPR002028">
    <property type="entry name" value="Trp_synthase_suA"/>
</dbReference>
<dbReference type="OrthoDB" id="9804578at2"/>
<keyword evidence="13" id="KW-1185">Reference proteome</keyword>
<evidence type="ECO:0000256" key="1">
    <source>
        <dbReference type="ARBA" id="ARBA00003365"/>
    </source>
</evidence>
<accession>A0A4Y6V0N8</accession>
<dbReference type="FunFam" id="3.20.20.70:FF:000037">
    <property type="entry name" value="Tryptophan synthase alpha chain"/>
    <property type="match status" value="1"/>
</dbReference>
<comment type="function">
    <text evidence="1 9">The alpha subunit is responsible for the aldol cleavage of indoleglycerol phosphate to indole and glyceraldehyde 3-phosphate.</text>
</comment>
<feature type="region of interest" description="Disordered" evidence="11">
    <location>
        <begin position="1"/>
        <end position="24"/>
    </location>
</feature>
<dbReference type="Gene3D" id="3.20.20.70">
    <property type="entry name" value="Aldolase class I"/>
    <property type="match status" value="1"/>
</dbReference>
<dbReference type="InterPro" id="IPR013785">
    <property type="entry name" value="Aldolase_TIM"/>
</dbReference>
<dbReference type="PROSITE" id="PS00167">
    <property type="entry name" value="TRP_SYNTHASE_ALPHA"/>
    <property type="match status" value="1"/>
</dbReference>
<evidence type="ECO:0000256" key="6">
    <source>
        <dbReference type="ARBA" id="ARBA00023141"/>
    </source>
</evidence>
<dbReference type="InterPro" id="IPR018204">
    <property type="entry name" value="Trp_synthase_alpha_AS"/>
</dbReference>
<dbReference type="HAMAP" id="MF_00131">
    <property type="entry name" value="Trp_synth_alpha"/>
    <property type="match status" value="1"/>
</dbReference>
<evidence type="ECO:0000256" key="7">
    <source>
        <dbReference type="ARBA" id="ARBA00023239"/>
    </source>
</evidence>
<keyword evidence="6 9" id="KW-0057">Aromatic amino acid biosynthesis</keyword>
<evidence type="ECO:0000256" key="9">
    <source>
        <dbReference type="HAMAP-Rule" id="MF_00131"/>
    </source>
</evidence>
<evidence type="ECO:0000256" key="5">
    <source>
        <dbReference type="ARBA" id="ARBA00022822"/>
    </source>
</evidence>
<dbReference type="GO" id="GO:0005829">
    <property type="term" value="C:cytosol"/>
    <property type="evidence" value="ECO:0007669"/>
    <property type="project" value="TreeGrafter"/>
</dbReference>
<dbReference type="AlphaFoldDB" id="A0A4Y6V0N8"/>